<comment type="caution">
    <text evidence="6">The sequence shown here is derived from an EMBL/GenBank/DDBJ whole genome shotgun (WGS) entry which is preliminary data.</text>
</comment>
<dbReference type="SUPFAM" id="SSF50978">
    <property type="entry name" value="WD40 repeat-like"/>
    <property type="match status" value="1"/>
</dbReference>
<dbReference type="PROSITE" id="PS50082">
    <property type="entry name" value="WD_REPEATS_2"/>
    <property type="match status" value="2"/>
</dbReference>
<feature type="compositionally biased region" description="Acidic residues" evidence="5">
    <location>
        <begin position="382"/>
        <end position="413"/>
    </location>
</feature>
<name>A0A1Z5KSB9_FISSO</name>
<organism evidence="6 7">
    <name type="scientific">Fistulifera solaris</name>
    <name type="common">Oleaginous diatom</name>
    <dbReference type="NCBI Taxonomy" id="1519565"/>
    <lineage>
        <taxon>Eukaryota</taxon>
        <taxon>Sar</taxon>
        <taxon>Stramenopiles</taxon>
        <taxon>Ochrophyta</taxon>
        <taxon>Bacillariophyta</taxon>
        <taxon>Bacillariophyceae</taxon>
        <taxon>Bacillariophycidae</taxon>
        <taxon>Naviculales</taxon>
        <taxon>Naviculaceae</taxon>
        <taxon>Fistulifera</taxon>
    </lineage>
</organism>
<keyword evidence="7" id="KW-1185">Reference proteome</keyword>
<evidence type="ECO:0000256" key="2">
    <source>
        <dbReference type="ARBA" id="ARBA00022574"/>
    </source>
</evidence>
<dbReference type="InterPro" id="IPR015943">
    <property type="entry name" value="WD40/YVTN_repeat-like_dom_sf"/>
</dbReference>
<sequence>MNSAALQIECSDQPLDFCFHASRPSLLAAALVDGTLEIHDFADLLDDDEEEDSLLSSTPVHTQLLPTQTGGTKQASCRSVLFTKHGDLYTGGTGGDLAKLDTAIVCTFTTKTSPKSVLWRINDASYNKAAVHVLHEIPETAIANQGLLVSGDDIGGVRVWDPRLMGTADNQLKKKPAGCLFSWKEHEDYVSSIDHSADGMTLLSASADGTLCVYDLRMAQQPSIYEKDKIVRRSDVQDDELLSLKVMKNGKKVVCGTGMGVLNVWSWGTWGDISDRFPGHPNSLDALVKVDEDTLLTGSSDGLIRVVTVHPDKFLGVLGDHEEFPIEKLAFTSDRKYIGSLSHDNLIRLWDAAILSEDYDGDAKMSAASAVQANSQTHSGDEDGWDDVDEDEDMKEGSTDDDDSDSSEDDDKNEDQRTGRFKTDNEKFFEDL</sequence>
<dbReference type="PROSITE" id="PS50294">
    <property type="entry name" value="WD_REPEATS_REGION"/>
    <property type="match status" value="1"/>
</dbReference>
<protein>
    <submittedName>
        <fullName evidence="6">Uncharacterized protein</fullName>
    </submittedName>
</protein>
<feature type="repeat" description="WD" evidence="4">
    <location>
        <begin position="326"/>
        <end position="351"/>
    </location>
</feature>
<feature type="compositionally biased region" description="Basic and acidic residues" evidence="5">
    <location>
        <begin position="414"/>
        <end position="432"/>
    </location>
</feature>
<dbReference type="InParanoid" id="A0A1Z5KSB9"/>
<feature type="repeat" description="WD" evidence="4">
    <location>
        <begin position="183"/>
        <end position="224"/>
    </location>
</feature>
<evidence type="ECO:0000313" key="7">
    <source>
        <dbReference type="Proteomes" id="UP000198406"/>
    </source>
</evidence>
<dbReference type="OrthoDB" id="2288928at2759"/>
<dbReference type="PANTHER" id="PTHR44019">
    <property type="entry name" value="WD REPEAT-CONTAINING PROTEIN 55"/>
    <property type="match status" value="1"/>
</dbReference>
<evidence type="ECO:0000313" key="6">
    <source>
        <dbReference type="EMBL" id="GAX29206.1"/>
    </source>
</evidence>
<dbReference type="AlphaFoldDB" id="A0A1Z5KSB9"/>
<evidence type="ECO:0000256" key="4">
    <source>
        <dbReference type="PROSITE-ProRule" id="PRU00221"/>
    </source>
</evidence>
<dbReference type="PANTHER" id="PTHR44019:SF20">
    <property type="entry name" value="WD REPEAT-CONTAINING PROTEIN 55"/>
    <property type="match status" value="1"/>
</dbReference>
<comment type="similarity">
    <text evidence="1">Belongs to the WD repeat WDR55 family.</text>
</comment>
<gene>
    <name evidence="6" type="ORF">FisN_28Lh034</name>
</gene>
<dbReference type="SMART" id="SM00320">
    <property type="entry name" value="WD40"/>
    <property type="match status" value="6"/>
</dbReference>
<dbReference type="InterPro" id="IPR001680">
    <property type="entry name" value="WD40_rpt"/>
</dbReference>
<proteinExistence type="inferred from homology"/>
<feature type="region of interest" description="Disordered" evidence="5">
    <location>
        <begin position="366"/>
        <end position="432"/>
    </location>
</feature>
<keyword evidence="2 4" id="KW-0853">WD repeat</keyword>
<dbReference type="Pfam" id="PF24796">
    <property type="entry name" value="WDR55"/>
    <property type="match status" value="1"/>
</dbReference>
<dbReference type="Gene3D" id="2.130.10.10">
    <property type="entry name" value="YVTN repeat-like/Quinoprotein amine dehydrogenase"/>
    <property type="match status" value="2"/>
</dbReference>
<dbReference type="InterPro" id="IPR050505">
    <property type="entry name" value="WDR55/POC1"/>
</dbReference>
<reference evidence="6 7" key="1">
    <citation type="journal article" date="2015" name="Plant Cell">
        <title>Oil accumulation by the oleaginous diatom Fistulifera solaris as revealed by the genome and transcriptome.</title>
        <authorList>
            <person name="Tanaka T."/>
            <person name="Maeda Y."/>
            <person name="Veluchamy A."/>
            <person name="Tanaka M."/>
            <person name="Abida H."/>
            <person name="Marechal E."/>
            <person name="Bowler C."/>
            <person name="Muto M."/>
            <person name="Sunaga Y."/>
            <person name="Tanaka M."/>
            <person name="Yoshino T."/>
            <person name="Taniguchi T."/>
            <person name="Fukuda Y."/>
            <person name="Nemoto M."/>
            <person name="Matsumoto M."/>
            <person name="Wong P.S."/>
            <person name="Aburatani S."/>
            <person name="Fujibuchi W."/>
        </authorList>
    </citation>
    <scope>NUCLEOTIDE SEQUENCE [LARGE SCALE GENOMIC DNA]</scope>
    <source>
        <strain evidence="6 7">JPCC DA0580</strain>
    </source>
</reference>
<evidence type="ECO:0000256" key="1">
    <source>
        <dbReference type="ARBA" id="ARBA00007625"/>
    </source>
</evidence>
<accession>A0A1Z5KSB9</accession>
<dbReference type="Proteomes" id="UP000198406">
    <property type="component" value="Unassembled WGS sequence"/>
</dbReference>
<dbReference type="InterPro" id="IPR036322">
    <property type="entry name" value="WD40_repeat_dom_sf"/>
</dbReference>
<evidence type="ECO:0000256" key="5">
    <source>
        <dbReference type="SAM" id="MobiDB-lite"/>
    </source>
</evidence>
<feature type="compositionally biased region" description="Polar residues" evidence="5">
    <location>
        <begin position="369"/>
        <end position="378"/>
    </location>
</feature>
<evidence type="ECO:0000256" key="3">
    <source>
        <dbReference type="ARBA" id="ARBA00022737"/>
    </source>
</evidence>
<keyword evidence="3" id="KW-0677">Repeat</keyword>
<dbReference type="EMBL" id="BDSP01000286">
    <property type="protein sequence ID" value="GAX29206.1"/>
    <property type="molecule type" value="Genomic_DNA"/>
</dbReference>